<evidence type="ECO:0000256" key="1">
    <source>
        <dbReference type="ARBA" id="ARBA00007592"/>
    </source>
</evidence>
<dbReference type="SMART" id="SM01130">
    <property type="entry name" value="DHDPS"/>
    <property type="match status" value="1"/>
</dbReference>
<feature type="active site" description="Proton donor/acceptor" evidence="5">
    <location>
        <position position="137"/>
    </location>
</feature>
<evidence type="ECO:0000256" key="2">
    <source>
        <dbReference type="ARBA" id="ARBA00023239"/>
    </source>
</evidence>
<dbReference type="InterPro" id="IPR002220">
    <property type="entry name" value="DapA-like"/>
</dbReference>
<organism evidence="7 8">
    <name type="scientific">Nitratireductor pacificus pht-3B</name>
    <dbReference type="NCBI Taxonomy" id="391937"/>
    <lineage>
        <taxon>Bacteria</taxon>
        <taxon>Pseudomonadati</taxon>
        <taxon>Pseudomonadota</taxon>
        <taxon>Alphaproteobacteria</taxon>
        <taxon>Hyphomicrobiales</taxon>
        <taxon>Phyllobacteriaceae</taxon>
        <taxon>Nitratireductor</taxon>
    </lineage>
</organism>
<keyword evidence="3" id="KW-0704">Schiff base</keyword>
<dbReference type="GO" id="GO:0044281">
    <property type="term" value="P:small molecule metabolic process"/>
    <property type="evidence" value="ECO:0007669"/>
    <property type="project" value="UniProtKB-ARBA"/>
</dbReference>
<accession>K2MST5</accession>
<dbReference type="AlphaFoldDB" id="K2MST5"/>
<dbReference type="CDD" id="cd00408">
    <property type="entry name" value="DHDPS-like"/>
    <property type="match status" value="1"/>
</dbReference>
<dbReference type="Pfam" id="PF00701">
    <property type="entry name" value="DHDPS"/>
    <property type="match status" value="1"/>
</dbReference>
<evidence type="ECO:0000256" key="6">
    <source>
        <dbReference type="PIRSR" id="PIRSR001365-2"/>
    </source>
</evidence>
<sequence length="307" mass="32830">MKKLDFSGVFVVMLTPFDGGGRVDLDTVDALVDFYCDAGVDGIFPCGSAGEALHLDLSQKEALINRVASRAAGRTQVLPGAIAANSRDALAIARIARDAGCNGIVAPPPIYYRFEPAYLRQYFRDVIEGAGLPIVLYNIPAYAQPLTPELFGELAQHPAVAGLKDSSGSMVDYLHFLDRIRATGRRIGLMTGREELLYASLAVGGSGSMSAINAVVPEIMVRIRDLYRAGKLAEANTLQMSLMELIQALYAVQVPIAFREAVAMRGFRMGRAVHDVPASEHAATDAKLARAREALDAALAAHKDAAA</sequence>
<dbReference type="PROSITE" id="PS00666">
    <property type="entry name" value="DHDPS_2"/>
    <property type="match status" value="1"/>
</dbReference>
<dbReference type="PRINTS" id="PR00146">
    <property type="entry name" value="DHPICSNTHASE"/>
</dbReference>
<reference evidence="7 8" key="1">
    <citation type="journal article" date="2012" name="J. Bacteriol.">
        <title>Genome Sequence of Nitratireductor pacificus Type Strain pht-3B.</title>
        <authorList>
            <person name="Lai Q."/>
            <person name="Li G."/>
            <person name="Shao Z."/>
        </authorList>
    </citation>
    <scope>NUCLEOTIDE SEQUENCE [LARGE SCALE GENOMIC DNA]</scope>
    <source>
        <strain evidence="8">pht-3B</strain>
    </source>
</reference>
<dbReference type="PANTHER" id="PTHR12128:SF66">
    <property type="entry name" value="4-HYDROXY-2-OXOGLUTARATE ALDOLASE, MITOCHONDRIAL"/>
    <property type="match status" value="1"/>
</dbReference>
<dbReference type="SUPFAM" id="SSF51569">
    <property type="entry name" value="Aldolase"/>
    <property type="match status" value="1"/>
</dbReference>
<keyword evidence="8" id="KW-1185">Reference proteome</keyword>
<dbReference type="RefSeq" id="WP_008593463.1">
    <property type="nucleotide sequence ID" value="NZ_AMRM01000002.1"/>
</dbReference>
<dbReference type="eggNOG" id="COG0329">
    <property type="taxonomic scope" value="Bacteria"/>
</dbReference>
<evidence type="ECO:0000256" key="5">
    <source>
        <dbReference type="PIRSR" id="PIRSR001365-1"/>
    </source>
</evidence>
<dbReference type="PATRIC" id="fig|391937.3.peg.341"/>
<dbReference type="PANTHER" id="PTHR12128">
    <property type="entry name" value="DIHYDRODIPICOLINATE SYNTHASE"/>
    <property type="match status" value="1"/>
</dbReference>
<comment type="similarity">
    <text evidence="1 4">Belongs to the DapA family.</text>
</comment>
<gene>
    <name evidence="7" type="ORF">NA2_01644</name>
</gene>
<evidence type="ECO:0000313" key="8">
    <source>
        <dbReference type="Proteomes" id="UP000006786"/>
    </source>
</evidence>
<feature type="active site" description="Schiff-base intermediate with substrate" evidence="5">
    <location>
        <position position="164"/>
    </location>
</feature>
<dbReference type="Proteomes" id="UP000006786">
    <property type="component" value="Unassembled WGS sequence"/>
</dbReference>
<evidence type="ECO:0000313" key="7">
    <source>
        <dbReference type="EMBL" id="EKF20447.1"/>
    </source>
</evidence>
<comment type="caution">
    <text evidence="7">The sequence shown here is derived from an EMBL/GenBank/DDBJ whole genome shotgun (WGS) entry which is preliminary data.</text>
</comment>
<keyword evidence="2 4" id="KW-0456">Lyase</keyword>
<name>K2MST5_9HYPH</name>
<evidence type="ECO:0000256" key="4">
    <source>
        <dbReference type="PIRNR" id="PIRNR001365"/>
    </source>
</evidence>
<dbReference type="Gene3D" id="3.20.20.70">
    <property type="entry name" value="Aldolase class I"/>
    <property type="match status" value="1"/>
</dbReference>
<dbReference type="EMBL" id="AMRM01000002">
    <property type="protein sequence ID" value="EKF20447.1"/>
    <property type="molecule type" value="Genomic_DNA"/>
</dbReference>
<dbReference type="OrthoDB" id="9796205at2"/>
<protein>
    <submittedName>
        <fullName evidence="7">Dihydrodipicolinate synthetase</fullName>
    </submittedName>
</protein>
<evidence type="ECO:0000256" key="3">
    <source>
        <dbReference type="ARBA" id="ARBA00023270"/>
    </source>
</evidence>
<dbReference type="PIRSF" id="PIRSF001365">
    <property type="entry name" value="DHDPS"/>
    <property type="match status" value="1"/>
</dbReference>
<dbReference type="GO" id="GO:0008840">
    <property type="term" value="F:4-hydroxy-tetrahydrodipicolinate synthase activity"/>
    <property type="evidence" value="ECO:0007669"/>
    <property type="project" value="TreeGrafter"/>
</dbReference>
<proteinExistence type="inferred from homology"/>
<dbReference type="InterPro" id="IPR013785">
    <property type="entry name" value="Aldolase_TIM"/>
</dbReference>
<dbReference type="STRING" id="391937.NA2_01644"/>
<dbReference type="InterPro" id="IPR020625">
    <property type="entry name" value="Schiff_base-form_aldolases_AS"/>
</dbReference>
<feature type="binding site" evidence="6">
    <location>
        <position position="209"/>
    </location>
    <ligand>
        <name>pyruvate</name>
        <dbReference type="ChEBI" id="CHEBI:15361"/>
    </ligand>
</feature>